<dbReference type="AlphaFoldDB" id="A0A931E0F3"/>
<accession>A0A931E0F3</accession>
<keyword evidence="2" id="KW-1185">Reference proteome</keyword>
<sequence length="68" mass="7504">MMSQPRGASATDYVRSYPSPFGELDDEPNPGTLRLSSILSLILSLILLKYQCKYLGIYQCGAETMEGI</sequence>
<comment type="caution">
    <text evidence="1">The sequence shown here is derived from an EMBL/GenBank/DDBJ whole genome shotgun (WGS) entry which is preliminary data.</text>
</comment>
<name>A0A931E0F3_9CORY</name>
<proteinExistence type="predicted"/>
<evidence type="ECO:0000313" key="1">
    <source>
        <dbReference type="EMBL" id="MBG6121091.1"/>
    </source>
</evidence>
<organism evidence="1 2">
    <name type="scientific">Corynebacterium aquatimens</name>
    <dbReference type="NCBI Taxonomy" id="1190508"/>
    <lineage>
        <taxon>Bacteria</taxon>
        <taxon>Bacillati</taxon>
        <taxon>Actinomycetota</taxon>
        <taxon>Actinomycetes</taxon>
        <taxon>Mycobacteriales</taxon>
        <taxon>Corynebacteriaceae</taxon>
        <taxon>Corynebacterium</taxon>
    </lineage>
</organism>
<dbReference type="Proteomes" id="UP000658613">
    <property type="component" value="Unassembled WGS sequence"/>
</dbReference>
<protein>
    <submittedName>
        <fullName evidence="1">Uncharacterized protein</fullName>
    </submittedName>
</protein>
<evidence type="ECO:0000313" key="2">
    <source>
        <dbReference type="Proteomes" id="UP000658613"/>
    </source>
</evidence>
<dbReference type="EMBL" id="JADOUE010000001">
    <property type="protein sequence ID" value="MBG6121091.1"/>
    <property type="molecule type" value="Genomic_DNA"/>
</dbReference>
<gene>
    <name evidence="1" type="ORF">IW254_000060</name>
</gene>
<reference evidence="1" key="1">
    <citation type="submission" date="2020-11" db="EMBL/GenBank/DDBJ databases">
        <title>Sequencing the genomes of 1000 actinobacteria strains.</title>
        <authorList>
            <person name="Klenk H.-P."/>
        </authorList>
    </citation>
    <scope>NUCLEOTIDE SEQUENCE</scope>
    <source>
        <strain evidence="1">DSM 45632</strain>
    </source>
</reference>